<dbReference type="HOGENOM" id="CLU_010194_1_3_4"/>
<dbReference type="FunFam" id="3.40.50.720:FF:000084">
    <property type="entry name" value="Short-chain dehydrogenase reductase"/>
    <property type="match status" value="1"/>
</dbReference>
<evidence type="ECO:0000256" key="1">
    <source>
        <dbReference type="ARBA" id="ARBA00006484"/>
    </source>
</evidence>
<geneLocation type="plasmid" evidence="3 4">
    <name>p2</name>
</geneLocation>
<dbReference type="InterPro" id="IPR020904">
    <property type="entry name" value="Sc_DH/Rdtase_CS"/>
</dbReference>
<keyword evidence="4" id="KW-1185">Reference proteome</keyword>
<keyword evidence="3" id="KW-0614">Plasmid</keyword>
<dbReference type="PROSITE" id="PS00061">
    <property type="entry name" value="ADH_SHORT"/>
    <property type="match status" value="1"/>
</dbReference>
<dbReference type="PANTHER" id="PTHR42760">
    <property type="entry name" value="SHORT-CHAIN DEHYDROGENASES/REDUCTASES FAMILY MEMBER"/>
    <property type="match status" value="1"/>
</dbReference>
<dbReference type="AlphaFoldDB" id="A0A060PRL8"/>
<organism evidence="3 4">
    <name type="scientific">Caballeronia insecticola</name>
    <dbReference type="NCBI Taxonomy" id="758793"/>
    <lineage>
        <taxon>Bacteria</taxon>
        <taxon>Pseudomonadati</taxon>
        <taxon>Pseudomonadota</taxon>
        <taxon>Betaproteobacteria</taxon>
        <taxon>Burkholderiales</taxon>
        <taxon>Burkholderiaceae</taxon>
        <taxon>Caballeronia</taxon>
    </lineage>
</organism>
<protein>
    <submittedName>
        <fullName evidence="3">Short-chain dehydrogenase/reductase SDR</fullName>
    </submittedName>
</protein>
<reference evidence="3 4" key="2">
    <citation type="journal article" date="2018" name="Int. J. Syst. Evol. Microbiol.">
        <title>Burkholderia insecticola sp. nov., a gut symbiotic bacterium of the bean bug Riptortus pedestris.</title>
        <authorList>
            <person name="Takeshita K."/>
            <person name="Tamaki H."/>
            <person name="Ohbayashi T."/>
            <person name="Meng X.-Y."/>
            <person name="Sone T."/>
            <person name="Mitani Y."/>
            <person name="Peeters C."/>
            <person name="Kikuchi Y."/>
            <person name="Vandamme P."/>
        </authorList>
    </citation>
    <scope>NUCLEOTIDE SEQUENCE [LARGE SCALE GENOMIC DNA]</scope>
    <source>
        <strain evidence="3">RPE64</strain>
        <plasmid evidence="3 4">p2</plasmid>
    </source>
</reference>
<dbReference type="Proteomes" id="UP000013966">
    <property type="component" value="Plasmid p2"/>
</dbReference>
<evidence type="ECO:0000256" key="2">
    <source>
        <dbReference type="ARBA" id="ARBA00023002"/>
    </source>
</evidence>
<evidence type="ECO:0000313" key="3">
    <source>
        <dbReference type="EMBL" id="BAO94095.1"/>
    </source>
</evidence>
<dbReference type="EMBL" id="AP013062">
    <property type="protein sequence ID" value="BAO94095.1"/>
    <property type="molecule type" value="Genomic_DNA"/>
</dbReference>
<dbReference type="KEGG" id="buo:BRPE64_ECDS02130"/>
<dbReference type="PANTHER" id="PTHR42760:SF133">
    <property type="entry name" value="3-OXOACYL-[ACYL-CARRIER-PROTEIN] REDUCTASE"/>
    <property type="match status" value="1"/>
</dbReference>
<dbReference type="Gene3D" id="3.40.50.720">
    <property type="entry name" value="NAD(P)-binding Rossmann-like Domain"/>
    <property type="match status" value="1"/>
</dbReference>
<dbReference type="InterPro" id="IPR036291">
    <property type="entry name" value="NAD(P)-bd_dom_sf"/>
</dbReference>
<dbReference type="PRINTS" id="PR00080">
    <property type="entry name" value="SDRFAMILY"/>
</dbReference>
<dbReference type="GO" id="GO:0016616">
    <property type="term" value="F:oxidoreductase activity, acting on the CH-OH group of donors, NAD or NADP as acceptor"/>
    <property type="evidence" value="ECO:0007669"/>
    <property type="project" value="TreeGrafter"/>
</dbReference>
<evidence type="ECO:0000313" key="4">
    <source>
        <dbReference type="Proteomes" id="UP000013966"/>
    </source>
</evidence>
<dbReference type="Pfam" id="PF13561">
    <property type="entry name" value="adh_short_C2"/>
    <property type="match status" value="1"/>
</dbReference>
<proteinExistence type="inferred from homology"/>
<keyword evidence="2" id="KW-0560">Oxidoreductase</keyword>
<accession>A0A060PRL8</accession>
<gene>
    <name evidence="3" type="ORF">BRPE64_ECDS02130</name>
</gene>
<name>A0A060PRL8_9BURK</name>
<dbReference type="SUPFAM" id="SSF51735">
    <property type="entry name" value="NAD(P)-binding Rossmann-fold domains"/>
    <property type="match status" value="1"/>
</dbReference>
<dbReference type="InterPro" id="IPR002347">
    <property type="entry name" value="SDR_fam"/>
</dbReference>
<dbReference type="PRINTS" id="PR00081">
    <property type="entry name" value="GDHRDH"/>
</dbReference>
<comment type="similarity">
    <text evidence="1">Belongs to the short-chain dehydrogenases/reductases (SDR) family.</text>
</comment>
<reference evidence="3 4" key="1">
    <citation type="journal article" date="2013" name="Genome Announc.">
        <title>Complete Genome Sequence of Burkholderia sp. Strain RPE64, Bacterial Symbiont of the Bean Bug Riptortus pedestris.</title>
        <authorList>
            <person name="Shibata T.F."/>
            <person name="Maeda T."/>
            <person name="Nikoh N."/>
            <person name="Yamaguchi K."/>
            <person name="Oshima K."/>
            <person name="Hattori M."/>
            <person name="Nishiyama T."/>
            <person name="Hasebe M."/>
            <person name="Fukatsu T."/>
            <person name="Kikuchi Y."/>
            <person name="Shigenobu S."/>
        </authorList>
    </citation>
    <scope>NUCLEOTIDE SEQUENCE [LARGE SCALE GENOMIC DNA]</scope>
    <source>
        <plasmid evidence="3 4">p2</plasmid>
    </source>
</reference>
<sequence length="285" mass="30268">MSVQAFFGGFHPGMIALLFRRSNRRQSMESKRVAFITGAAGAVGRAIAQRLANNGNQIVFADLDGRVCAALANEMGGGAIGVEVDITDDVSVRKAVAEVIERLGRIDILVNNAGVLVREDNCEMEEDVFDRIVNVNLKGPFLITRAIIPHMKSQKYGRLVAITSRNYLAGGMPAYGASKAGLQALTVSWARELGAYGITANAVAPGSIAVTPGLGLLKRTPEEQLHAARHSIARTPIQRLATREDVASAVAYFALEESGFVTGETLYVAGGAQLAPIATYPTDAK</sequence>